<dbReference type="EMBL" id="BGZK01001906">
    <property type="protein sequence ID" value="GBP88108.1"/>
    <property type="molecule type" value="Genomic_DNA"/>
</dbReference>
<evidence type="ECO:0000313" key="3">
    <source>
        <dbReference type="Proteomes" id="UP000299102"/>
    </source>
</evidence>
<organism evidence="2 3">
    <name type="scientific">Eumeta variegata</name>
    <name type="common">Bagworm moth</name>
    <name type="synonym">Eumeta japonica</name>
    <dbReference type="NCBI Taxonomy" id="151549"/>
    <lineage>
        <taxon>Eukaryota</taxon>
        <taxon>Metazoa</taxon>
        <taxon>Ecdysozoa</taxon>
        <taxon>Arthropoda</taxon>
        <taxon>Hexapoda</taxon>
        <taxon>Insecta</taxon>
        <taxon>Pterygota</taxon>
        <taxon>Neoptera</taxon>
        <taxon>Endopterygota</taxon>
        <taxon>Lepidoptera</taxon>
        <taxon>Glossata</taxon>
        <taxon>Ditrysia</taxon>
        <taxon>Tineoidea</taxon>
        <taxon>Psychidae</taxon>
        <taxon>Oiketicinae</taxon>
        <taxon>Eumeta</taxon>
    </lineage>
</organism>
<feature type="region of interest" description="Disordered" evidence="1">
    <location>
        <begin position="1"/>
        <end position="31"/>
    </location>
</feature>
<name>A0A4C1ZK21_EUMVA</name>
<proteinExistence type="predicted"/>
<gene>
    <name evidence="2" type="ORF">EVAR_64585_1</name>
</gene>
<dbReference type="AlphaFoldDB" id="A0A4C1ZK21"/>
<protein>
    <submittedName>
        <fullName evidence="2">Uncharacterized protein</fullName>
    </submittedName>
</protein>
<reference evidence="2 3" key="1">
    <citation type="journal article" date="2019" name="Commun. Biol.">
        <title>The bagworm genome reveals a unique fibroin gene that provides high tensile strength.</title>
        <authorList>
            <person name="Kono N."/>
            <person name="Nakamura H."/>
            <person name="Ohtoshi R."/>
            <person name="Tomita M."/>
            <person name="Numata K."/>
            <person name="Arakawa K."/>
        </authorList>
    </citation>
    <scope>NUCLEOTIDE SEQUENCE [LARGE SCALE GENOMIC DNA]</scope>
</reference>
<comment type="caution">
    <text evidence="2">The sequence shown here is derived from an EMBL/GenBank/DDBJ whole genome shotgun (WGS) entry which is preliminary data.</text>
</comment>
<evidence type="ECO:0000256" key="1">
    <source>
        <dbReference type="SAM" id="MobiDB-lite"/>
    </source>
</evidence>
<accession>A0A4C1ZK21</accession>
<sequence>MVPSNINDLTEIKDSPGDGVDRSMEGSAEEAGMAPWAGACARRAGTALSSLTEILALYSDVYDPRFKIRGHVENGPY</sequence>
<keyword evidence="3" id="KW-1185">Reference proteome</keyword>
<feature type="compositionally biased region" description="Basic and acidic residues" evidence="1">
    <location>
        <begin position="10"/>
        <end position="24"/>
    </location>
</feature>
<dbReference type="Proteomes" id="UP000299102">
    <property type="component" value="Unassembled WGS sequence"/>
</dbReference>
<evidence type="ECO:0000313" key="2">
    <source>
        <dbReference type="EMBL" id="GBP88108.1"/>
    </source>
</evidence>